<organism evidence="1 2">
    <name type="scientific">Vespula vulgaris</name>
    <name type="common">Yellow jacket</name>
    <name type="synonym">Wasp</name>
    <dbReference type="NCBI Taxonomy" id="7454"/>
    <lineage>
        <taxon>Eukaryota</taxon>
        <taxon>Metazoa</taxon>
        <taxon>Ecdysozoa</taxon>
        <taxon>Arthropoda</taxon>
        <taxon>Hexapoda</taxon>
        <taxon>Insecta</taxon>
        <taxon>Pterygota</taxon>
        <taxon>Neoptera</taxon>
        <taxon>Endopterygota</taxon>
        <taxon>Hymenoptera</taxon>
        <taxon>Apocrita</taxon>
        <taxon>Aculeata</taxon>
        <taxon>Vespoidea</taxon>
        <taxon>Vespidae</taxon>
        <taxon>Vespinae</taxon>
        <taxon>Vespula</taxon>
    </lineage>
</organism>
<reference evidence="1" key="1">
    <citation type="journal article" date="2020" name="G3 (Bethesda)">
        <title>High-Quality Assemblies for Three Invasive Social Wasps from the &lt;i&gt;Vespula&lt;/i&gt; Genus.</title>
        <authorList>
            <person name="Harrop T.W.R."/>
            <person name="Guhlin J."/>
            <person name="McLaughlin G.M."/>
            <person name="Permina E."/>
            <person name="Stockwell P."/>
            <person name="Gilligan J."/>
            <person name="Le Lec M.F."/>
            <person name="Gruber M.A.M."/>
            <person name="Quinn O."/>
            <person name="Lovegrove M."/>
            <person name="Duncan E.J."/>
            <person name="Remnant E.J."/>
            <person name="Van Eeckhoven J."/>
            <person name="Graham B."/>
            <person name="Knapp R.A."/>
            <person name="Langford K.W."/>
            <person name="Kronenberg Z."/>
            <person name="Press M.O."/>
            <person name="Eacker S.M."/>
            <person name="Wilson-Rankin E.E."/>
            <person name="Purcell J."/>
            <person name="Lester P.J."/>
            <person name="Dearden P.K."/>
        </authorList>
    </citation>
    <scope>NUCLEOTIDE SEQUENCE</scope>
    <source>
        <strain evidence="1">Marl-1</strain>
    </source>
</reference>
<gene>
    <name evidence="1" type="ORF">HZH66_000757</name>
</gene>
<evidence type="ECO:0000313" key="2">
    <source>
        <dbReference type="Proteomes" id="UP000614350"/>
    </source>
</evidence>
<protein>
    <submittedName>
        <fullName evidence="1">Uncharacterized protein</fullName>
    </submittedName>
</protein>
<dbReference type="EMBL" id="JACSEA010000001">
    <property type="protein sequence ID" value="KAF7411861.1"/>
    <property type="molecule type" value="Genomic_DNA"/>
</dbReference>
<dbReference type="Proteomes" id="UP000614350">
    <property type="component" value="Unassembled WGS sequence"/>
</dbReference>
<name>A0A834KRR4_VESVU</name>
<sequence>MFIKRFVSLASIIGNSDCAYASRKILDGMRIRNNLRTKVKTGWYNTNVTLEEKAQARNFITFECYYIQRMSSQGDLRYDFIKGERHSWARTAAAAAAAVAAAAVAAAAAAEAAILAEATAAAECLAVDRGTRVQNTPR</sequence>
<dbReference type="AlphaFoldDB" id="A0A834KRR4"/>
<keyword evidence="2" id="KW-1185">Reference proteome</keyword>
<evidence type="ECO:0000313" key="1">
    <source>
        <dbReference type="EMBL" id="KAF7411861.1"/>
    </source>
</evidence>
<proteinExistence type="predicted"/>
<accession>A0A834KRR4</accession>
<comment type="caution">
    <text evidence="1">The sequence shown here is derived from an EMBL/GenBank/DDBJ whole genome shotgun (WGS) entry which is preliminary data.</text>
</comment>